<keyword evidence="1" id="KW-0812">Transmembrane</keyword>
<dbReference type="SUPFAM" id="SSF81321">
    <property type="entry name" value="Family A G protein-coupled receptor-like"/>
    <property type="match status" value="1"/>
</dbReference>
<dbReference type="PANTHER" id="PTHR22943:SF248">
    <property type="entry name" value="SEVEN TM RECEPTOR"/>
    <property type="match status" value="1"/>
</dbReference>
<feature type="transmembrane region" description="Helical" evidence="1">
    <location>
        <begin position="41"/>
        <end position="65"/>
    </location>
</feature>
<feature type="transmembrane region" description="Helical" evidence="1">
    <location>
        <begin position="270"/>
        <end position="289"/>
    </location>
</feature>
<dbReference type="AlphaFoldDB" id="A0A1I7RM46"/>
<accession>A0A1I7RM46</accession>
<dbReference type="PANTHER" id="PTHR22943">
    <property type="entry name" value="7-TRANSMEMBRANE DOMAIN RECEPTOR C.ELEGANS"/>
    <property type="match status" value="1"/>
</dbReference>
<keyword evidence="4" id="KW-1185">Reference proteome</keyword>
<dbReference type="Proteomes" id="UP000582659">
    <property type="component" value="Unassembled WGS sequence"/>
</dbReference>
<dbReference type="Proteomes" id="UP000659654">
    <property type="component" value="Unassembled WGS sequence"/>
</dbReference>
<gene>
    <name evidence="2" type="ORF">BXYJ_LOCUS10117</name>
</gene>
<reference evidence="2" key="2">
    <citation type="submission" date="2020-09" db="EMBL/GenBank/DDBJ databases">
        <authorList>
            <person name="Kikuchi T."/>
        </authorList>
    </citation>
    <scope>NUCLEOTIDE SEQUENCE</scope>
    <source>
        <strain evidence="2">Ka4C1</strain>
    </source>
</reference>
<feature type="transmembrane region" description="Helical" evidence="1">
    <location>
        <begin position="85"/>
        <end position="112"/>
    </location>
</feature>
<dbReference type="Pfam" id="PF10326">
    <property type="entry name" value="7TM_GPCR_Str"/>
    <property type="match status" value="1"/>
</dbReference>
<feature type="transmembrane region" description="Helical" evidence="1">
    <location>
        <begin position="181"/>
        <end position="205"/>
    </location>
</feature>
<sequence>MEVHIIFDFSYCILGILLSFYVIFLVLFRTHNGNVRVYKKMLIISTVIDIMYGCSTAFSIPSYLFCEKKLFVLFENPVLPDDPKLLLRAFQIQTFFIFINILIVPIQFYFRYIVVCQRNYNFRMVLKPLLIALVYVFLHAAMIQRTFEFRNEVYDEILVEQGLDVKRVKYMVGDISKHHLLLYYMLNGLFMACLTYLLVGAYYCLTRRRLRKLKFSLSESTKRAQRQVGQIATIQAIYPMLCICTPCIMICTAPLIGLKSQLFGCICSTLSHIFPVLNALSVIICVPSYRRKTLRFIRRAIRRKNEVTVIKVSSITPNDGVEFLKEGSNFVLTRVEHSVQVLAHIPKPK</sequence>
<feature type="transmembrane region" description="Helical" evidence="1">
    <location>
        <begin position="124"/>
        <end position="143"/>
    </location>
</feature>
<dbReference type="InterPro" id="IPR019428">
    <property type="entry name" value="7TM_GPCR_serpentine_rcpt_Str"/>
</dbReference>
<evidence type="ECO:0000313" key="5">
    <source>
        <dbReference type="WBParaSite" id="BXY_0178100.1"/>
    </source>
</evidence>
<protein>
    <submittedName>
        <fullName evidence="2">(pine wood nematode) hypothetical protein</fullName>
    </submittedName>
</protein>
<proteinExistence type="predicted"/>
<reference evidence="5" key="1">
    <citation type="submission" date="2016-11" db="UniProtKB">
        <authorList>
            <consortium name="WormBaseParasite"/>
        </authorList>
    </citation>
    <scope>IDENTIFICATION</scope>
</reference>
<evidence type="ECO:0000256" key="1">
    <source>
        <dbReference type="SAM" id="Phobius"/>
    </source>
</evidence>
<feature type="transmembrane region" description="Helical" evidence="1">
    <location>
        <begin position="236"/>
        <end position="258"/>
    </location>
</feature>
<evidence type="ECO:0000313" key="3">
    <source>
        <dbReference type="Proteomes" id="UP000095284"/>
    </source>
</evidence>
<dbReference type="WBParaSite" id="BXY_0178100.1">
    <property type="protein sequence ID" value="BXY_0178100.1"/>
    <property type="gene ID" value="BXY_0178100"/>
</dbReference>
<dbReference type="EMBL" id="CAJFDI010000004">
    <property type="protein sequence ID" value="CAD5227773.1"/>
    <property type="molecule type" value="Genomic_DNA"/>
</dbReference>
<evidence type="ECO:0000313" key="2">
    <source>
        <dbReference type="EMBL" id="CAD5227773.1"/>
    </source>
</evidence>
<dbReference type="EMBL" id="CAJFCV020000004">
    <property type="protein sequence ID" value="CAG9118193.1"/>
    <property type="molecule type" value="Genomic_DNA"/>
</dbReference>
<organism evidence="3 5">
    <name type="scientific">Bursaphelenchus xylophilus</name>
    <name type="common">Pinewood nematode worm</name>
    <name type="synonym">Aphelenchoides xylophilus</name>
    <dbReference type="NCBI Taxonomy" id="6326"/>
    <lineage>
        <taxon>Eukaryota</taxon>
        <taxon>Metazoa</taxon>
        <taxon>Ecdysozoa</taxon>
        <taxon>Nematoda</taxon>
        <taxon>Chromadorea</taxon>
        <taxon>Rhabditida</taxon>
        <taxon>Tylenchina</taxon>
        <taxon>Tylenchomorpha</taxon>
        <taxon>Aphelenchoidea</taxon>
        <taxon>Aphelenchoididae</taxon>
        <taxon>Bursaphelenchus</taxon>
    </lineage>
</organism>
<keyword evidence="1" id="KW-1133">Transmembrane helix</keyword>
<keyword evidence="1" id="KW-0472">Membrane</keyword>
<name>A0A1I7RM46_BURXY</name>
<dbReference type="OrthoDB" id="5812563at2759"/>
<evidence type="ECO:0000313" key="4">
    <source>
        <dbReference type="Proteomes" id="UP000659654"/>
    </source>
</evidence>
<dbReference type="Proteomes" id="UP000095284">
    <property type="component" value="Unplaced"/>
</dbReference>
<feature type="transmembrane region" description="Helical" evidence="1">
    <location>
        <begin position="6"/>
        <end position="29"/>
    </location>
</feature>